<protein>
    <submittedName>
        <fullName evidence="1">Uncharacterized protein</fullName>
    </submittedName>
</protein>
<name>A0A482J4J2_9CAUD</name>
<gene>
    <name evidence="1" type="primary">61</name>
    <name evidence="1" type="ORF">SEA_SCORPIA_61</name>
</gene>
<accession>A0A482J4J2</accession>
<dbReference type="GeneID" id="64868637"/>
<proteinExistence type="predicted"/>
<dbReference type="KEGG" id="vg:64868637"/>
<dbReference type="RefSeq" id="YP_010060772.1">
    <property type="nucleotide sequence ID" value="NC_054775.1"/>
</dbReference>
<evidence type="ECO:0000313" key="2">
    <source>
        <dbReference type="Proteomes" id="UP000295044"/>
    </source>
</evidence>
<sequence>MGRGLPPLLRQFRRRLAHVRQMRRNTPRKTKGRQEVTVHYKVEMEISTLDSLTEEELSTLRQKLVSVPLDDAFDRVVALADDILIEELM</sequence>
<evidence type="ECO:0000313" key="1">
    <source>
        <dbReference type="EMBL" id="QBP29060.1"/>
    </source>
</evidence>
<dbReference type="EMBL" id="MK494091">
    <property type="protein sequence ID" value="QBP29060.1"/>
    <property type="molecule type" value="Genomic_DNA"/>
</dbReference>
<dbReference type="Proteomes" id="UP000295044">
    <property type="component" value="Segment"/>
</dbReference>
<organism evidence="1 2">
    <name type="scientific">Mycobacterium phage Scorpia</name>
    <dbReference type="NCBI Taxonomy" id="2517968"/>
    <lineage>
        <taxon>Viruses</taxon>
        <taxon>Duplodnaviria</taxon>
        <taxon>Heunggongvirae</taxon>
        <taxon>Uroviricota</taxon>
        <taxon>Caudoviricetes</taxon>
        <taxon>Benedictvirus</taxon>
        <taxon>Benedictvirus scorpia</taxon>
    </lineage>
</organism>
<keyword evidence="2" id="KW-1185">Reference proteome</keyword>
<reference evidence="2" key="1">
    <citation type="submission" date="2019-02" db="EMBL/GenBank/DDBJ databases">
        <authorList>
            <person name="Wiggin Z.P."/>
            <person name="Wolyniak M.J."/>
            <person name="Aull H.G."/>
            <person name="Garlena R.A."/>
            <person name="Russell D.A."/>
            <person name="Pope W.H."/>
            <person name="Jacobs-Sera D."/>
            <person name="Hatfull G.F."/>
        </authorList>
    </citation>
    <scope>NUCLEOTIDE SEQUENCE [LARGE SCALE GENOMIC DNA]</scope>
</reference>